<name>A0A183IM48_9BILA</name>
<feature type="domain" description="PWI" evidence="3">
    <location>
        <begin position="158"/>
        <end position="252"/>
    </location>
</feature>
<organism evidence="6">
    <name type="scientific">Soboliphyme baturini</name>
    <dbReference type="NCBI Taxonomy" id="241478"/>
    <lineage>
        <taxon>Eukaryota</taxon>
        <taxon>Metazoa</taxon>
        <taxon>Ecdysozoa</taxon>
        <taxon>Nematoda</taxon>
        <taxon>Enoplea</taxon>
        <taxon>Dorylaimia</taxon>
        <taxon>Dioctophymatida</taxon>
        <taxon>Dioctophymatoidea</taxon>
        <taxon>Soboliphymatidae</taxon>
        <taxon>Soboliphyme</taxon>
    </lineage>
</organism>
<dbReference type="Proteomes" id="UP000270296">
    <property type="component" value="Unassembled WGS sequence"/>
</dbReference>
<protein>
    <submittedName>
        <fullName evidence="6">PWI domain-containing protein</fullName>
    </submittedName>
</protein>
<dbReference type="PROSITE" id="PS51025">
    <property type="entry name" value="PWI"/>
    <property type="match status" value="1"/>
</dbReference>
<dbReference type="GO" id="GO:0000381">
    <property type="term" value="P:regulation of alternative mRNA splicing, via spliceosome"/>
    <property type="evidence" value="ECO:0007669"/>
    <property type="project" value="TreeGrafter"/>
</dbReference>
<evidence type="ECO:0000313" key="4">
    <source>
        <dbReference type="EMBL" id="VDP05172.1"/>
    </source>
</evidence>
<dbReference type="Pfam" id="PF01480">
    <property type="entry name" value="PWI"/>
    <property type="match status" value="1"/>
</dbReference>
<proteinExistence type="predicted"/>
<evidence type="ECO:0000256" key="1">
    <source>
        <dbReference type="ARBA" id="ARBA00022664"/>
    </source>
</evidence>
<dbReference type="GO" id="GO:0003729">
    <property type="term" value="F:mRNA binding"/>
    <property type="evidence" value="ECO:0007669"/>
    <property type="project" value="TreeGrafter"/>
</dbReference>
<dbReference type="PANTHER" id="PTHR18806">
    <property type="entry name" value="RBM25 PROTEIN"/>
    <property type="match status" value="1"/>
</dbReference>
<keyword evidence="2" id="KW-0175">Coiled coil</keyword>
<dbReference type="OrthoDB" id="6275295at2759"/>
<dbReference type="GO" id="GO:0005681">
    <property type="term" value="C:spliceosomal complex"/>
    <property type="evidence" value="ECO:0007669"/>
    <property type="project" value="TreeGrafter"/>
</dbReference>
<dbReference type="WBParaSite" id="SBAD_0000489001-mRNA-1">
    <property type="protein sequence ID" value="SBAD_0000489001-mRNA-1"/>
    <property type="gene ID" value="SBAD_0000489001"/>
</dbReference>
<evidence type="ECO:0000256" key="2">
    <source>
        <dbReference type="SAM" id="Coils"/>
    </source>
</evidence>
<evidence type="ECO:0000313" key="5">
    <source>
        <dbReference type="Proteomes" id="UP000270296"/>
    </source>
</evidence>
<dbReference type="PANTHER" id="PTHR18806:SF4">
    <property type="entry name" value="RNA-BINDING PROTEIN 25"/>
    <property type="match status" value="1"/>
</dbReference>
<dbReference type="InterPro" id="IPR036483">
    <property type="entry name" value="PWI_dom_sf"/>
</dbReference>
<dbReference type="EMBL" id="UZAM01008487">
    <property type="protein sequence ID" value="VDP05172.1"/>
    <property type="molecule type" value="Genomic_DNA"/>
</dbReference>
<dbReference type="Gene3D" id="1.20.1390.10">
    <property type="entry name" value="PWI domain"/>
    <property type="match status" value="1"/>
</dbReference>
<keyword evidence="1" id="KW-0507">mRNA processing</keyword>
<evidence type="ECO:0000259" key="3">
    <source>
        <dbReference type="PROSITE" id="PS51025"/>
    </source>
</evidence>
<dbReference type="AlphaFoldDB" id="A0A183IM48"/>
<reference evidence="4 5" key="2">
    <citation type="submission" date="2018-11" db="EMBL/GenBank/DDBJ databases">
        <authorList>
            <consortium name="Pathogen Informatics"/>
        </authorList>
    </citation>
    <scope>NUCLEOTIDE SEQUENCE [LARGE SCALE GENOMIC DNA]</scope>
</reference>
<gene>
    <name evidence="4" type="ORF">SBAD_LOCUS4694</name>
</gene>
<dbReference type="SMART" id="SM00311">
    <property type="entry name" value="PWI"/>
    <property type="match status" value="1"/>
</dbReference>
<dbReference type="InterPro" id="IPR002483">
    <property type="entry name" value="PWI_dom"/>
</dbReference>
<evidence type="ECO:0000313" key="6">
    <source>
        <dbReference type="WBParaSite" id="SBAD_0000489001-mRNA-1"/>
    </source>
</evidence>
<dbReference type="GO" id="GO:0006397">
    <property type="term" value="P:mRNA processing"/>
    <property type="evidence" value="ECO:0007669"/>
    <property type="project" value="UniProtKB-KW"/>
</dbReference>
<dbReference type="FunFam" id="1.20.1390.10:FF:000004">
    <property type="entry name" value="RNA-binding motif protein 25"/>
    <property type="match status" value="1"/>
</dbReference>
<keyword evidence="5" id="KW-1185">Reference proteome</keyword>
<dbReference type="SUPFAM" id="SSF101233">
    <property type="entry name" value="PWI domain"/>
    <property type="match status" value="1"/>
</dbReference>
<dbReference type="InterPro" id="IPR052768">
    <property type="entry name" value="RBM25"/>
</dbReference>
<sequence length="253" mass="29090">MDLLDQQKEKEELNEIRGKLFANGFANPEEEIRRVSCDRRCTITNTYDFLFCRWKKQEKKEAVLDPTTFVPADADGGNRPLGFTGLKLGVGGSSSSNLRKVFNEENEDETEENAPSRPLVPLEYTEEEKRAVEESRLTAEEKKKMIKSLIEKIPTSKDELFKYTIDWTYNLIEKRLKPWVVKKIVEYIGEEEPSLVDFICQKVDEKASPQSILDDVSMVLDEEASVFVVKLWRLLIYEIEAKKIGIVKGDSQG</sequence>
<accession>A0A183IM48</accession>
<reference evidence="6" key="1">
    <citation type="submission" date="2016-06" db="UniProtKB">
        <authorList>
            <consortium name="WormBaseParasite"/>
        </authorList>
    </citation>
    <scope>IDENTIFICATION</scope>
</reference>
<feature type="coiled-coil region" evidence="2">
    <location>
        <begin position="122"/>
        <end position="152"/>
    </location>
</feature>